<comment type="subcellular location">
    <subcellularLocation>
        <location evidence="1">Membrane</location>
        <topology evidence="1">Multi-pass membrane protein</topology>
    </subcellularLocation>
</comment>
<name>A0ABN2R6Y6_9MICO</name>
<dbReference type="InterPro" id="IPR012334">
    <property type="entry name" value="Pectin_lyas_fold"/>
</dbReference>
<reference evidence="9 10" key="1">
    <citation type="journal article" date="2019" name="Int. J. Syst. Evol. Microbiol.">
        <title>The Global Catalogue of Microorganisms (GCM) 10K type strain sequencing project: providing services to taxonomists for standard genome sequencing and annotation.</title>
        <authorList>
            <consortium name="The Broad Institute Genomics Platform"/>
            <consortium name="The Broad Institute Genome Sequencing Center for Infectious Disease"/>
            <person name="Wu L."/>
            <person name="Ma J."/>
        </authorList>
    </citation>
    <scope>NUCLEOTIDE SEQUENCE [LARGE SCALE GENOMIC DNA]</scope>
    <source>
        <strain evidence="9 10">JCM 15628</strain>
    </source>
</reference>
<dbReference type="Gene3D" id="2.60.40.10">
    <property type="entry name" value="Immunoglobulins"/>
    <property type="match status" value="8"/>
</dbReference>
<feature type="region of interest" description="Disordered" evidence="7">
    <location>
        <begin position="1246"/>
        <end position="1270"/>
    </location>
</feature>
<dbReference type="CDD" id="cd00146">
    <property type="entry name" value="PKD"/>
    <property type="match status" value="5"/>
</dbReference>
<dbReference type="Pfam" id="PF18911">
    <property type="entry name" value="PKD_4"/>
    <property type="match status" value="8"/>
</dbReference>
<evidence type="ECO:0000313" key="9">
    <source>
        <dbReference type="EMBL" id="GAA1964306.1"/>
    </source>
</evidence>
<dbReference type="PANTHER" id="PTHR46730:SF4">
    <property type="entry name" value="POLYCYSTIC KIDNEY DISEASE PROTEIN 1-LIKE 1"/>
    <property type="match status" value="1"/>
</dbReference>
<dbReference type="InterPro" id="IPR039448">
    <property type="entry name" value="Beta_helix"/>
</dbReference>
<dbReference type="InterPro" id="IPR013783">
    <property type="entry name" value="Ig-like_fold"/>
</dbReference>
<keyword evidence="5" id="KW-1133">Transmembrane helix</keyword>
<proteinExistence type="predicted"/>
<feature type="domain" description="PKD" evidence="8">
    <location>
        <begin position="1351"/>
        <end position="1442"/>
    </location>
</feature>
<feature type="compositionally biased region" description="Low complexity" evidence="7">
    <location>
        <begin position="1365"/>
        <end position="1378"/>
    </location>
</feature>
<accession>A0ABN2R6Y6</accession>
<feature type="domain" description="PKD" evidence="8">
    <location>
        <begin position="1260"/>
        <end position="1351"/>
    </location>
</feature>
<feature type="domain" description="PKD" evidence="8">
    <location>
        <begin position="888"/>
        <end position="977"/>
    </location>
</feature>
<dbReference type="SUPFAM" id="SSF49299">
    <property type="entry name" value="PKD domain"/>
    <property type="match status" value="8"/>
</dbReference>
<feature type="region of interest" description="Disordered" evidence="7">
    <location>
        <begin position="736"/>
        <end position="758"/>
    </location>
</feature>
<dbReference type="InterPro" id="IPR006626">
    <property type="entry name" value="PbH1"/>
</dbReference>
<dbReference type="InterPro" id="IPR022409">
    <property type="entry name" value="PKD/Chitinase_dom"/>
</dbReference>
<keyword evidence="3" id="KW-0732">Signal</keyword>
<organism evidence="9 10">
    <name type="scientific">Terrabacter lapilli</name>
    <dbReference type="NCBI Taxonomy" id="436231"/>
    <lineage>
        <taxon>Bacteria</taxon>
        <taxon>Bacillati</taxon>
        <taxon>Actinomycetota</taxon>
        <taxon>Actinomycetes</taxon>
        <taxon>Micrococcales</taxon>
        <taxon>Intrasporangiaceae</taxon>
        <taxon>Terrabacter</taxon>
    </lineage>
</organism>
<dbReference type="Pfam" id="PF13229">
    <property type="entry name" value="Beta_helix"/>
    <property type="match status" value="1"/>
</dbReference>
<evidence type="ECO:0000256" key="7">
    <source>
        <dbReference type="SAM" id="MobiDB-lite"/>
    </source>
</evidence>
<dbReference type="InterPro" id="IPR008963">
    <property type="entry name" value="Purple_acid_Pase-like_N"/>
</dbReference>
<dbReference type="Proteomes" id="UP001500013">
    <property type="component" value="Unassembled WGS sequence"/>
</dbReference>
<dbReference type="SUPFAM" id="SSF49363">
    <property type="entry name" value="Purple acid phosphatase, N-terminal domain"/>
    <property type="match status" value="1"/>
</dbReference>
<dbReference type="EMBL" id="BAAAPU010000001">
    <property type="protein sequence ID" value="GAA1964306.1"/>
    <property type="molecule type" value="Genomic_DNA"/>
</dbReference>
<keyword evidence="2" id="KW-0812">Transmembrane</keyword>
<dbReference type="InterPro" id="IPR029052">
    <property type="entry name" value="Metallo-depent_PP-like"/>
</dbReference>
<dbReference type="Gene3D" id="3.60.21.10">
    <property type="match status" value="1"/>
</dbReference>
<dbReference type="NCBIfam" id="NF041518">
    <property type="entry name" value="choice_anch_Q"/>
    <property type="match status" value="1"/>
</dbReference>
<protein>
    <recommendedName>
        <fullName evidence="8">PKD domain-containing protein</fullName>
    </recommendedName>
</protein>
<feature type="region of interest" description="Disordered" evidence="7">
    <location>
        <begin position="1350"/>
        <end position="1383"/>
    </location>
</feature>
<keyword evidence="4" id="KW-0677">Repeat</keyword>
<keyword evidence="10" id="KW-1185">Reference proteome</keyword>
<dbReference type="PANTHER" id="PTHR46730">
    <property type="entry name" value="POLYCYSTIN-1"/>
    <property type="match status" value="1"/>
</dbReference>
<comment type="caution">
    <text evidence="9">The sequence shown here is derived from an EMBL/GenBank/DDBJ whole genome shotgun (WGS) entry which is preliminary data.</text>
</comment>
<dbReference type="InterPro" id="IPR035986">
    <property type="entry name" value="PKD_dom_sf"/>
</dbReference>
<dbReference type="SMART" id="SM00710">
    <property type="entry name" value="PbH1"/>
    <property type="match status" value="8"/>
</dbReference>
<gene>
    <name evidence="9" type="ORF">GCM10009817_00040</name>
</gene>
<feature type="domain" description="PKD" evidence="8">
    <location>
        <begin position="794"/>
        <end position="885"/>
    </location>
</feature>
<feature type="domain" description="PKD" evidence="8">
    <location>
        <begin position="1169"/>
        <end position="1260"/>
    </location>
</feature>
<evidence type="ECO:0000256" key="1">
    <source>
        <dbReference type="ARBA" id="ARBA00004141"/>
    </source>
</evidence>
<evidence type="ECO:0000256" key="2">
    <source>
        <dbReference type="ARBA" id="ARBA00022692"/>
    </source>
</evidence>
<feature type="domain" description="PKD" evidence="8">
    <location>
        <begin position="1441"/>
        <end position="1532"/>
    </location>
</feature>
<dbReference type="PROSITE" id="PS50093">
    <property type="entry name" value="PKD"/>
    <property type="match status" value="8"/>
</dbReference>
<dbReference type="Gene3D" id="2.160.20.10">
    <property type="entry name" value="Single-stranded right-handed beta-helix, Pectin lyase-like"/>
    <property type="match status" value="2"/>
</dbReference>
<dbReference type="InterPro" id="IPR011050">
    <property type="entry name" value="Pectin_lyase_fold/virulence"/>
</dbReference>
<evidence type="ECO:0000256" key="5">
    <source>
        <dbReference type="ARBA" id="ARBA00022989"/>
    </source>
</evidence>
<keyword evidence="6" id="KW-0472">Membrane</keyword>
<feature type="compositionally biased region" description="Polar residues" evidence="7">
    <location>
        <begin position="1351"/>
        <end position="1364"/>
    </location>
</feature>
<feature type="domain" description="PKD" evidence="8">
    <location>
        <begin position="981"/>
        <end position="1072"/>
    </location>
</feature>
<dbReference type="SUPFAM" id="SSF56300">
    <property type="entry name" value="Metallo-dependent phosphatases"/>
    <property type="match status" value="1"/>
</dbReference>
<dbReference type="SMART" id="SM00089">
    <property type="entry name" value="PKD"/>
    <property type="match status" value="8"/>
</dbReference>
<evidence type="ECO:0000256" key="4">
    <source>
        <dbReference type="ARBA" id="ARBA00022737"/>
    </source>
</evidence>
<dbReference type="InterPro" id="IPR000601">
    <property type="entry name" value="PKD_dom"/>
</dbReference>
<evidence type="ECO:0000256" key="3">
    <source>
        <dbReference type="ARBA" id="ARBA00022729"/>
    </source>
</evidence>
<evidence type="ECO:0000256" key="6">
    <source>
        <dbReference type="ARBA" id="ARBA00023136"/>
    </source>
</evidence>
<feature type="domain" description="PKD" evidence="8">
    <location>
        <begin position="1075"/>
        <end position="1166"/>
    </location>
</feature>
<sequence>MHYTFTGSTSVAIDWHGTANDVRWGATTSYGQSATGVAPAWTPWDSPGPFWQLELNNLVPGTTYHYSIGGGPDLTFHAPPNDSFRFDAIGDVGDTVNFSKLGATLDNISADDPSFVLMVGDLTYANSTTMGAVAQHFNDVMRWSTRAAYIPAWGNHEYDVPGSDDLRNYKGRMLMPHAAASPGSPTISAGGNDWGWFDAGPVRFIAYPEPWTGALTDWQSKAGPLMRQAQDDPSIKYIVTYGHRPAYSTGYHPGEAGLASILDQLGQTYSKYVLNVNGHSHDYERFQPIQGVTHVTVGAASSLETPWTSTDTRTAYRTFHLSHLRVDVGSTGLKLQAVCDASASKEDSTCTAGSVIDEYVIGAPPVLPVTTDFYVDRTSPVCSDSGNGTSSAPFCTITKGVSRLQAGNALYIGDGTYAETIKPSASGTATSPITITGWPGRSPVIGTGVTNGAYISAKSWITLSNLTFTGTTLDGVYVTKSDHITVRGNTVTNAGRKAQGATAPGISIRATNNSLVADNDTNHNSDTGIYVTNTSTGNTVTNNHSEWNAQGWQRNANGINLTSPGNTVIGNVTHDNEDSGIQVFAGGNNNLVSLNVTYNNGDHGIDNLNVTGGTIVGNTVFHNCTSGINLEGASSGSYRIANNVAVDNAVYPAYNGIACARRAGNIGVWDGAQSSTLVDHNLVYLSKSGVMYAWGTTYTSLAAMRAVSGQEAAGVQDDPRFRDAAGWDLALREGSPAIDRGDSGVPGEQSTDILGYPRVRDPNVANTLAAGPRLYDDLGAYEFQPELPPPAQPPVADLSVTPANGVAPVSVTADASGSLDPNGQALTYAFDFGDGSSASASPASTSTHTYTAAGTYTVTVTARNASGLTGTASRSVTVAAPPPPVQPPSAVLLMTPANGVAPLSVTADASSSADPQGQALTYAFDFGDGTTLPAQASPTATHVYAATGTFTATLTVRNTSGLTSTTTATVNATSPPAVQPPTAALTVTPSSGDAPLSVLADASASSDPQGQPLSYAFDFGDGTTVPSSTTATANHAYTTPGTYTVTVTVTGASGLSGTAARTVAVTAPPPATQPPVASLGVTPSTGPAPLLVTADASQSSDPQGQALSYSFDFGDGATAPASTTATTSHSYTAAGSYVVTVTVTNTSGLTASDHRTVDVAAPPPPTLPPTASLTVSPSTGTAPLLVTADASQSSDPQGQPLSYAFDFGDGTTVAASGVATADHTYATAGSYTVSVTVSDTSGLTDTTTRQVSATAPVRPPTAGLSVTPTTGTAPLGVSADASASADPQGQSLSYAFAWGDGATTAASAAATATHTYTTAGTYTVTLTVANTSGLTATATQAVTVSAPVQPPTASLSVTPSSGTAPVSVSADASGSSDPQGQSLTYGFDWGDGATTATSPTARASHTYATAGTYTVAVVVTNTSGQTARATRSVTVTAAQPPTAVLTVTPSTGPAPVTVTADASGSSDPQGQALTYAFAWGDGTTTAASTTPTATHAYSAAGSYTVTATVTDTSGLTGTTQKTVTVSAPLPAYVGSVGTAASSTSGTSAAITLAPGASVQQSHLLVVTVQLLTGSNGTVGVTDSVGNVYTVVRSVSAPTGRLVVLTAPVTKPLTAGARITATFPKASTYRMVADDLQGGSRLDRVASATGSTASFSSGTTPTTSVAREVVLGVVASFTSSANPTWTSGWTALTPQATGSTNLGRAYRVPTSTGTFRADGTTSGTWAALVLTFQP</sequence>
<evidence type="ECO:0000259" key="8">
    <source>
        <dbReference type="PROSITE" id="PS50093"/>
    </source>
</evidence>
<evidence type="ECO:0000313" key="10">
    <source>
        <dbReference type="Proteomes" id="UP001500013"/>
    </source>
</evidence>
<dbReference type="SUPFAM" id="SSF51126">
    <property type="entry name" value="Pectin lyase-like"/>
    <property type="match status" value="1"/>
</dbReference>
<dbReference type="InterPro" id="IPR059226">
    <property type="entry name" value="Choice_anch_Q_dom"/>
</dbReference>